<keyword evidence="4 6" id="KW-0238">DNA-binding</keyword>
<dbReference type="GO" id="GO:0006334">
    <property type="term" value="P:nucleosome assembly"/>
    <property type="evidence" value="ECO:0007669"/>
    <property type="project" value="InterPro"/>
</dbReference>
<evidence type="ECO:0000256" key="5">
    <source>
        <dbReference type="ARBA" id="ARBA00023242"/>
    </source>
</evidence>
<organism evidence="8">
    <name type="scientific">Zea mays</name>
    <name type="common">Maize</name>
    <dbReference type="NCBI Taxonomy" id="4577"/>
    <lineage>
        <taxon>Eukaryota</taxon>
        <taxon>Viridiplantae</taxon>
        <taxon>Streptophyta</taxon>
        <taxon>Embryophyta</taxon>
        <taxon>Tracheophyta</taxon>
        <taxon>Spermatophyta</taxon>
        <taxon>Magnoliopsida</taxon>
        <taxon>Liliopsida</taxon>
        <taxon>Poales</taxon>
        <taxon>Poaceae</taxon>
        <taxon>PACMAD clade</taxon>
        <taxon>Panicoideae</taxon>
        <taxon>Andropogonodae</taxon>
        <taxon>Andropogoneae</taxon>
        <taxon>Tripsacinae</taxon>
        <taxon>Zea</taxon>
    </lineage>
</organism>
<dbReference type="EMBL" id="CM000781">
    <property type="protein sequence ID" value="AQK62322.1"/>
    <property type="molecule type" value="Genomic_DNA"/>
</dbReference>
<dbReference type="FunFam" id="1.10.10.10:FF:000555">
    <property type="entry name" value="Histone H1"/>
    <property type="match status" value="1"/>
</dbReference>
<dbReference type="Gene3D" id="1.10.10.10">
    <property type="entry name" value="Winged helix-like DNA-binding domain superfamily/Winged helix DNA-binding domain"/>
    <property type="match status" value="1"/>
</dbReference>
<dbReference type="SMART" id="SM00526">
    <property type="entry name" value="H15"/>
    <property type="match status" value="1"/>
</dbReference>
<dbReference type="InterPro" id="IPR005819">
    <property type="entry name" value="H1/H5"/>
</dbReference>
<dbReference type="PANTHER" id="PTHR11467">
    <property type="entry name" value="HISTONE H1"/>
    <property type="match status" value="1"/>
</dbReference>
<dbReference type="GO" id="GO:0005634">
    <property type="term" value="C:nucleus"/>
    <property type="evidence" value="ECO:0007669"/>
    <property type="project" value="UniProtKB-SubCell"/>
</dbReference>
<keyword evidence="3 6" id="KW-0158">Chromosome</keyword>
<dbReference type="ExpressionAtlas" id="A0A1D6GFH1">
    <property type="expression patterns" value="baseline and differential"/>
</dbReference>
<dbReference type="GO" id="GO:0000786">
    <property type="term" value="C:nucleosome"/>
    <property type="evidence" value="ECO:0007669"/>
    <property type="project" value="InterPro"/>
</dbReference>
<evidence type="ECO:0000256" key="6">
    <source>
        <dbReference type="RuleBase" id="RU003894"/>
    </source>
</evidence>
<feature type="compositionally biased region" description="Low complexity" evidence="7">
    <location>
        <begin position="147"/>
        <end position="194"/>
    </location>
</feature>
<accession>A0A1D6GFH1</accession>
<evidence type="ECO:0000256" key="4">
    <source>
        <dbReference type="ARBA" id="ARBA00023125"/>
    </source>
</evidence>
<keyword evidence="5 6" id="KW-0539">Nucleus</keyword>
<proteinExistence type="inferred from homology"/>
<dbReference type="GO" id="GO:0003677">
    <property type="term" value="F:DNA binding"/>
    <property type="evidence" value="ECO:0007669"/>
    <property type="project" value="UniProtKB-KW"/>
</dbReference>
<evidence type="ECO:0000256" key="7">
    <source>
        <dbReference type="SAM" id="MobiDB-lite"/>
    </source>
</evidence>
<gene>
    <name evidence="8" type="ORF">ZEAMMB73_Zm00001d013066</name>
</gene>
<name>A0A1D6GFH1_MAIZE</name>
<feature type="compositionally biased region" description="Basic residues" evidence="7">
    <location>
        <begin position="125"/>
        <end position="146"/>
    </location>
</feature>
<evidence type="ECO:0000256" key="1">
    <source>
        <dbReference type="ARBA" id="ARBA00004123"/>
    </source>
</evidence>
<feature type="region of interest" description="Disordered" evidence="7">
    <location>
        <begin position="115"/>
        <end position="202"/>
    </location>
</feature>
<reference evidence="8" key="1">
    <citation type="submission" date="2015-12" db="EMBL/GenBank/DDBJ databases">
        <title>Update maize B73 reference genome by single molecule sequencing technologies.</title>
        <authorList>
            <consortium name="Maize Genome Sequencing Project"/>
            <person name="Ware D."/>
        </authorList>
    </citation>
    <scope>NUCLEOTIDE SEQUENCE</scope>
    <source>
        <tissue evidence="8">Seedling</tissue>
    </source>
</reference>
<dbReference type="CDD" id="cd00073">
    <property type="entry name" value="H15"/>
    <property type="match status" value="1"/>
</dbReference>
<feature type="region of interest" description="Disordered" evidence="7">
    <location>
        <begin position="1"/>
        <end position="54"/>
    </location>
</feature>
<dbReference type="PRINTS" id="PR00624">
    <property type="entry name" value="HISTONEH5"/>
</dbReference>
<dbReference type="Pfam" id="PF00538">
    <property type="entry name" value="Linker_histone"/>
    <property type="match status" value="1"/>
</dbReference>
<comment type="subcellular location">
    <subcellularLocation>
        <location evidence="2">Chromosome</location>
    </subcellularLocation>
    <subcellularLocation>
        <location evidence="1 6">Nucleus</location>
    </subcellularLocation>
</comment>
<dbReference type="PROSITE" id="PS51504">
    <property type="entry name" value="H15"/>
    <property type="match status" value="1"/>
</dbReference>
<dbReference type="InterPro" id="IPR005818">
    <property type="entry name" value="Histone_H1/H5_H15"/>
</dbReference>
<evidence type="ECO:0000313" key="8">
    <source>
        <dbReference type="EMBL" id="AQK62322.1"/>
    </source>
</evidence>
<evidence type="ECO:0000256" key="2">
    <source>
        <dbReference type="ARBA" id="ARBA00004286"/>
    </source>
</evidence>
<feature type="compositionally biased region" description="Basic residues" evidence="7">
    <location>
        <begin position="34"/>
        <end position="47"/>
    </location>
</feature>
<dbReference type="InterPro" id="IPR036390">
    <property type="entry name" value="WH_DNA-bd_sf"/>
</dbReference>
<feature type="compositionally biased region" description="Low complexity" evidence="7">
    <location>
        <begin position="14"/>
        <end position="31"/>
    </location>
</feature>
<dbReference type="AlphaFoldDB" id="A0A1D6GFH1"/>
<comment type="similarity">
    <text evidence="6">Belongs to the histone H1/H5 family.</text>
</comment>
<sequence>MATDVAETPAPLVDAAPEAPADTPAAPAVDAKPAKAKKATAPKKRASPTHPPYAEMVSEAIASLKERTGSSSFAIAKFLEDKHKDKLPPNFRKLLNVQLKKLVAGGKLTKVKNSYKLSSATKPKAAPKKTKTGVKKPKAAAKKAGRPAKAAKTSAKATPGKKAPVAKKPAAAAKKAPVAKKAAPAKKAAAPARKAPSRKAKK</sequence>
<evidence type="ECO:0000256" key="3">
    <source>
        <dbReference type="ARBA" id="ARBA00022454"/>
    </source>
</evidence>
<dbReference type="PANTHER" id="PTHR11467:SF131">
    <property type="entry name" value="HISTONE H1"/>
    <property type="match status" value="1"/>
</dbReference>
<dbReference type="SUPFAM" id="SSF46785">
    <property type="entry name" value="Winged helix' DNA-binding domain"/>
    <property type="match status" value="1"/>
</dbReference>
<protein>
    <submittedName>
        <fullName evidence="8">Histone H1</fullName>
    </submittedName>
</protein>
<dbReference type="InterPro" id="IPR036388">
    <property type="entry name" value="WH-like_DNA-bd_sf"/>
</dbReference>
<dbReference type="GO" id="GO:0030527">
    <property type="term" value="F:structural constituent of chromatin"/>
    <property type="evidence" value="ECO:0007669"/>
    <property type="project" value="InterPro"/>
</dbReference>